<dbReference type="AlphaFoldDB" id="A0A5A8DRH4"/>
<dbReference type="Proteomes" id="UP000325113">
    <property type="component" value="Unassembled WGS sequence"/>
</dbReference>
<accession>A0A5A8DRH4</accession>
<proteinExistence type="predicted"/>
<dbReference type="EMBL" id="VLTM01000002">
    <property type="protein sequence ID" value="KAA0168480.1"/>
    <property type="molecule type" value="Genomic_DNA"/>
</dbReference>
<evidence type="ECO:0000313" key="1">
    <source>
        <dbReference type="EMBL" id="KAA0166440.1"/>
    </source>
</evidence>
<evidence type="ECO:0000313" key="4">
    <source>
        <dbReference type="Proteomes" id="UP000325113"/>
    </source>
</evidence>
<organism evidence="1 3">
    <name type="scientific">Cafeteria roenbergensis</name>
    <name type="common">Marine flagellate</name>
    <dbReference type="NCBI Taxonomy" id="33653"/>
    <lineage>
        <taxon>Eukaryota</taxon>
        <taxon>Sar</taxon>
        <taxon>Stramenopiles</taxon>
        <taxon>Bigyra</taxon>
        <taxon>Opalozoa</taxon>
        <taxon>Bicosoecida</taxon>
        <taxon>Cafeteriaceae</taxon>
        <taxon>Cafeteria</taxon>
    </lineage>
</organism>
<protein>
    <recommendedName>
        <fullName evidence="5">Phospholipid scramblase</fullName>
    </recommendedName>
</protein>
<dbReference type="Proteomes" id="UP000324907">
    <property type="component" value="Unassembled WGS sequence"/>
</dbReference>
<sequence>MALIPDKITFKRVTEKESICYRHFVFKYKDSADVGDEGSELHTGDVAKKLFGICGMKIDFGSDAGLALDVSKKILCLYNKYDVTSGGDSAPKAEILEPGLITTIMQTIMPCGSQLVYRIRDTDSDEDLWHIRTPEACCHIACCPGPCCPLCPSEVSYTFHICKADSKESEGTITVTAKTCLASILLASTSSISVDFPSESGACSVASKHAIMCAAMLLDAAILGSRSFCA</sequence>
<evidence type="ECO:0000313" key="2">
    <source>
        <dbReference type="EMBL" id="KAA0168480.1"/>
    </source>
</evidence>
<gene>
    <name evidence="1" type="ORF">FNF28_03081</name>
    <name evidence="2" type="ORF">FNF31_00362</name>
</gene>
<name>A0A5A8DRH4_CAFRO</name>
<evidence type="ECO:0000313" key="3">
    <source>
        <dbReference type="Proteomes" id="UP000324907"/>
    </source>
</evidence>
<reference evidence="3 4" key="1">
    <citation type="submission" date="2019-07" db="EMBL/GenBank/DDBJ databases">
        <title>Genomes of Cafeteria roenbergensis.</title>
        <authorList>
            <person name="Fischer M.G."/>
            <person name="Hackl T."/>
            <person name="Roman M."/>
        </authorList>
    </citation>
    <scope>NUCLEOTIDE SEQUENCE [LARGE SCALE GENOMIC DNA]</scope>
    <source>
        <strain evidence="2 4">Cflag</strain>
        <strain evidence="1 3">RCC970-E3</strain>
    </source>
</reference>
<evidence type="ECO:0008006" key="5">
    <source>
        <dbReference type="Google" id="ProtNLM"/>
    </source>
</evidence>
<comment type="caution">
    <text evidence="1">The sequence shown here is derived from an EMBL/GenBank/DDBJ whole genome shotgun (WGS) entry which is preliminary data.</text>
</comment>
<dbReference type="EMBL" id="VLTL01000039">
    <property type="protein sequence ID" value="KAA0166440.1"/>
    <property type="molecule type" value="Genomic_DNA"/>
</dbReference>